<dbReference type="PIRSF" id="PIRSF028304">
    <property type="entry name" value="UCP028304"/>
    <property type="match status" value="1"/>
</dbReference>
<dbReference type="NCBIfam" id="TIGR03359">
    <property type="entry name" value="VI_chp_6"/>
    <property type="match status" value="1"/>
</dbReference>
<sequence>MADELLPYYEKELAFIRQMGAEFADEHPKIAGRLSISSETIEDPHVSRLIEGFAYLNARIQHKLDDDFPELSDALLDVLFPHYQRPIPSMSIVQFVADEEKLEASYHLPTNSLLETDQFQGETCRFSTIYATQLHPFKITEANLLGRPFTTPGSKNVRNAAGVLKLSLQTFNDGISFAQMRPGRIRLYLKGQPQHINPLYELLLNNCKALYMTKSDSDSAPVRLPPTAIKAVGFNVNEGLLPYPDSSFMGYRLLTEYFAFPDKFMFIDIENFADKIPDDALATLEFYIYLGASDIELEHNISAETFQLNCSPAVNLFTHRADPIKLDHTTAEYQVIADARRPVGYEVYSINRVLASNTDGHKETYLPLYGTNHENQDRDNHAYWFSSRRNAKMGTGLRDEGSDVFLSLVDLYFNPNNPDDRTLNIETTCSNRDQPAKLPYSSEQPRLKCIDSAPPCQRIRCLTQPSTTVRPSMRNNARWRLISHLSLNHLSITGGDDATRALKEILRLYDFKESSVNRAQIESISRVSTRAISAPLTIDGRATLCRGIEVEIELDGSQLAGSSSYLFATVLEHFFALYCSLNSFTRVLVKLKNKEGYLKKCPPRAGEKILL</sequence>
<proteinExistence type="predicted"/>
<accession>A0A3B0XHM5</accession>
<organism evidence="1">
    <name type="scientific">hydrothermal vent metagenome</name>
    <dbReference type="NCBI Taxonomy" id="652676"/>
    <lineage>
        <taxon>unclassified sequences</taxon>
        <taxon>metagenomes</taxon>
        <taxon>ecological metagenomes</taxon>
    </lineage>
</organism>
<name>A0A3B0XHM5_9ZZZZ</name>
<dbReference type="PANTHER" id="PTHR35370:SF1">
    <property type="entry name" value="TYPE VI SECRETION SYSTEM COMPONENT TSSF1"/>
    <property type="match status" value="1"/>
</dbReference>
<dbReference type="PANTHER" id="PTHR35370">
    <property type="entry name" value="CYTOPLASMIC PROTEIN-RELATED-RELATED"/>
    <property type="match status" value="1"/>
</dbReference>
<gene>
    <name evidence="1" type="ORF">MNBD_GAMMA11-1674</name>
</gene>
<evidence type="ECO:0000313" key="1">
    <source>
        <dbReference type="EMBL" id="VAW63763.1"/>
    </source>
</evidence>
<dbReference type="EMBL" id="UOFG01000210">
    <property type="protein sequence ID" value="VAW63763.1"/>
    <property type="molecule type" value="Genomic_DNA"/>
</dbReference>
<dbReference type="InterPro" id="IPR010272">
    <property type="entry name" value="T6SS_TssF"/>
</dbReference>
<reference evidence="1" key="1">
    <citation type="submission" date="2018-06" db="EMBL/GenBank/DDBJ databases">
        <authorList>
            <person name="Zhirakovskaya E."/>
        </authorList>
    </citation>
    <scope>NUCLEOTIDE SEQUENCE</scope>
</reference>
<protein>
    <submittedName>
        <fullName evidence="1">Protein ImpG/VasA</fullName>
    </submittedName>
</protein>
<dbReference type="Pfam" id="PF05947">
    <property type="entry name" value="T6SS_TssF"/>
    <property type="match status" value="1"/>
</dbReference>
<dbReference type="AlphaFoldDB" id="A0A3B0XHM5"/>